<evidence type="ECO:0000256" key="1">
    <source>
        <dbReference type="ARBA" id="ARBA00006484"/>
    </source>
</evidence>
<evidence type="ECO:0000256" key="2">
    <source>
        <dbReference type="ARBA" id="ARBA00023002"/>
    </source>
</evidence>
<dbReference type="SUPFAM" id="SSF51735">
    <property type="entry name" value="NAD(P)-binding Rossmann-fold domains"/>
    <property type="match status" value="1"/>
</dbReference>
<dbReference type="FunFam" id="3.40.50.720:FF:000084">
    <property type="entry name" value="Short-chain dehydrogenase reductase"/>
    <property type="match status" value="1"/>
</dbReference>
<proteinExistence type="inferred from homology"/>
<dbReference type="EMBL" id="UGVN01000001">
    <property type="protein sequence ID" value="SUE40873.1"/>
    <property type="molecule type" value="Genomic_DNA"/>
</dbReference>
<dbReference type="InterPro" id="IPR002347">
    <property type="entry name" value="SDR_fam"/>
</dbReference>
<dbReference type="PANTHER" id="PTHR43639">
    <property type="entry name" value="OXIDOREDUCTASE, SHORT-CHAIN DEHYDROGENASE/REDUCTASE FAMILY (AFU_ORTHOLOGUE AFUA_5G02870)"/>
    <property type="match status" value="1"/>
</dbReference>
<sequence length="279" mass="29854">MPLPSPLPSPWQDPLHGTMLRALFPTGLGMMEFQDKRVIVTGAGGIYGRWIARAFAREGARLCLSDNRAEALESLAEELALPEERVMLHRTELMEEASIRDLAAHVKAGWGGVDILVNNAGIYPGGDLFDLPTSEWDRVFGVNVRAVFILSREVAHLMVAEGVQGCIVNISSGASRKMNPARVAYCTSKTTLDRLTKGLALDFAPRGIRVNAVEPGFAPGSEVSPLSDEYVSNMLARIPLGRTSGPDDAAAAVLYLCSGKASYVTGATLTVDGGNSIRT</sequence>
<protein>
    <submittedName>
        <fullName evidence="3">3-oxoacyl-[acyl-carrier-protein] reductase FabG</fullName>
        <ecNumber evidence="3">1.1.1.100</ecNumber>
    </submittedName>
</protein>
<dbReference type="Proteomes" id="UP000254919">
    <property type="component" value="Unassembled WGS sequence"/>
</dbReference>
<dbReference type="PANTHER" id="PTHR43639:SF1">
    <property type="entry name" value="SHORT-CHAIN DEHYDROGENASE_REDUCTASE FAMILY PROTEIN"/>
    <property type="match status" value="1"/>
</dbReference>
<dbReference type="Pfam" id="PF13561">
    <property type="entry name" value="adh_short_C2"/>
    <property type="match status" value="1"/>
</dbReference>
<dbReference type="PRINTS" id="PR00080">
    <property type="entry name" value="SDRFAMILY"/>
</dbReference>
<keyword evidence="2 3" id="KW-0560">Oxidoreductase</keyword>
<dbReference type="AlphaFoldDB" id="A0A379N312"/>
<dbReference type="CDD" id="cd05233">
    <property type="entry name" value="SDR_c"/>
    <property type="match status" value="1"/>
</dbReference>
<dbReference type="InterPro" id="IPR036291">
    <property type="entry name" value="NAD(P)-bd_dom_sf"/>
</dbReference>
<dbReference type="GO" id="GO:0004316">
    <property type="term" value="F:3-oxoacyl-[acyl-carrier-protein] reductase (NADPH) activity"/>
    <property type="evidence" value="ECO:0007669"/>
    <property type="project" value="UniProtKB-EC"/>
</dbReference>
<name>A0A379N312_9PROT</name>
<comment type="similarity">
    <text evidence="1">Belongs to the short-chain dehydrogenases/reductases (SDR) family.</text>
</comment>
<dbReference type="PRINTS" id="PR00081">
    <property type="entry name" value="GDHRDH"/>
</dbReference>
<dbReference type="Gene3D" id="3.40.50.720">
    <property type="entry name" value="NAD(P)-binding Rossmann-like Domain"/>
    <property type="match status" value="1"/>
</dbReference>
<gene>
    <name evidence="3" type="primary">fabG_11</name>
    <name evidence="3" type="ORF">NCTC13291_02446</name>
</gene>
<accession>A0A379N312</accession>
<dbReference type="EC" id="1.1.1.100" evidence="3"/>
<evidence type="ECO:0000313" key="4">
    <source>
        <dbReference type="Proteomes" id="UP000254919"/>
    </source>
</evidence>
<reference evidence="3 4" key="1">
    <citation type="submission" date="2018-06" db="EMBL/GenBank/DDBJ databases">
        <authorList>
            <consortium name="Pathogen Informatics"/>
            <person name="Doyle S."/>
        </authorList>
    </citation>
    <scope>NUCLEOTIDE SEQUENCE [LARGE SCALE GENOMIC DNA]</scope>
    <source>
        <strain evidence="3 4">NCTC13291</strain>
    </source>
</reference>
<evidence type="ECO:0000313" key="3">
    <source>
        <dbReference type="EMBL" id="SUE40873.1"/>
    </source>
</evidence>
<organism evidence="3 4">
    <name type="scientific">Roseomonas mucosa</name>
    <dbReference type="NCBI Taxonomy" id="207340"/>
    <lineage>
        <taxon>Bacteria</taxon>
        <taxon>Pseudomonadati</taxon>
        <taxon>Pseudomonadota</taxon>
        <taxon>Alphaproteobacteria</taxon>
        <taxon>Acetobacterales</taxon>
        <taxon>Roseomonadaceae</taxon>
        <taxon>Roseomonas</taxon>
    </lineage>
</organism>